<comment type="caution">
    <text evidence="1">The sequence shown here is derived from an EMBL/GenBank/DDBJ whole genome shotgun (WGS) entry which is preliminary data.</text>
</comment>
<evidence type="ECO:0000313" key="2">
    <source>
        <dbReference type="Proteomes" id="UP001500837"/>
    </source>
</evidence>
<reference evidence="1 2" key="1">
    <citation type="journal article" date="2019" name="Int. J. Syst. Evol. Microbiol.">
        <title>The Global Catalogue of Microorganisms (GCM) 10K type strain sequencing project: providing services to taxonomists for standard genome sequencing and annotation.</title>
        <authorList>
            <consortium name="The Broad Institute Genomics Platform"/>
            <consortium name="The Broad Institute Genome Sequencing Center for Infectious Disease"/>
            <person name="Wu L."/>
            <person name="Ma J."/>
        </authorList>
    </citation>
    <scope>NUCLEOTIDE SEQUENCE [LARGE SCALE GENOMIC DNA]</scope>
    <source>
        <strain evidence="1 2">JCM 16330</strain>
    </source>
</reference>
<name>A0AAV3SA08_9EURY</name>
<sequence>MPTTTPPVVDDALAALERERDVRICVAAEAGSRAWGYAGPTSDHDIAVVYAQRPADYVVLDGYVASIHEEFNESADREVDVRAWNLTRVAELLTESNPTVLEALASPTVYRSCAGLDALREHALTAFSPIDCYHHYRSLATGQSAATDNSPTVSRALVVVRAALYARYVRDTHTFPTPVFPAFLDDAGERFPDAWIATARRLVARKRAGRGDEPIADPIDPGIVALPREIDPDTHAVRGIERGRVNDFVRTAFERAQQS</sequence>
<evidence type="ECO:0000313" key="1">
    <source>
        <dbReference type="EMBL" id="GAA0308080.1"/>
    </source>
</evidence>
<gene>
    <name evidence="1" type="ORF">GCM10009066_22140</name>
</gene>
<dbReference type="AlphaFoldDB" id="A0AAV3SA08"/>
<dbReference type="PANTHER" id="PTHR34817:SF2">
    <property type="entry name" value="NUCLEOTIDYLTRANSFERASE"/>
    <property type="match status" value="1"/>
</dbReference>
<dbReference type="EMBL" id="BAAABL010000067">
    <property type="protein sequence ID" value="GAA0308080.1"/>
    <property type="molecule type" value="Genomic_DNA"/>
</dbReference>
<dbReference type="InterPro" id="IPR043519">
    <property type="entry name" value="NT_sf"/>
</dbReference>
<dbReference type="Pfam" id="PF10127">
    <property type="entry name" value="RlaP"/>
    <property type="match status" value="1"/>
</dbReference>
<dbReference type="PANTHER" id="PTHR34817">
    <property type="entry name" value="NUCLEOTIDYLTRANSFERASE"/>
    <property type="match status" value="1"/>
</dbReference>
<protein>
    <recommendedName>
        <fullName evidence="3">Nucleotidyltransferase domain-containing protein</fullName>
    </recommendedName>
</protein>
<dbReference type="Proteomes" id="UP001500837">
    <property type="component" value="Unassembled WGS sequence"/>
</dbReference>
<proteinExistence type="predicted"/>
<accession>A0AAV3SA08</accession>
<organism evidence="1 2">
    <name type="scientific">Halarchaeum salinum</name>
    <dbReference type="NCBI Taxonomy" id="489912"/>
    <lineage>
        <taxon>Archaea</taxon>
        <taxon>Methanobacteriati</taxon>
        <taxon>Methanobacteriota</taxon>
        <taxon>Stenosarchaea group</taxon>
        <taxon>Halobacteria</taxon>
        <taxon>Halobacteriales</taxon>
        <taxon>Halobacteriaceae</taxon>
    </lineage>
</organism>
<dbReference type="InterPro" id="IPR018775">
    <property type="entry name" value="RlaP"/>
</dbReference>
<evidence type="ECO:0008006" key="3">
    <source>
        <dbReference type="Google" id="ProtNLM"/>
    </source>
</evidence>
<dbReference type="SUPFAM" id="SSF81301">
    <property type="entry name" value="Nucleotidyltransferase"/>
    <property type="match status" value="1"/>
</dbReference>
<dbReference type="RefSeq" id="WP_211312088.1">
    <property type="nucleotide sequence ID" value="NZ_BAAABL010000067.1"/>
</dbReference>
<keyword evidence="2" id="KW-1185">Reference proteome</keyword>